<dbReference type="PANTHER" id="PTHR46268:SF6">
    <property type="entry name" value="UNIVERSAL STRESS PROTEIN UP12"/>
    <property type="match status" value="1"/>
</dbReference>
<evidence type="ECO:0000313" key="4">
    <source>
        <dbReference type="Proteomes" id="UP000037023"/>
    </source>
</evidence>
<gene>
    <name evidence="3" type="ORF">ADK34_37445</name>
</gene>
<proteinExistence type="inferred from homology"/>
<dbReference type="InterPro" id="IPR006016">
    <property type="entry name" value="UspA"/>
</dbReference>
<dbReference type="OrthoDB" id="4867015at2"/>
<dbReference type="Pfam" id="PF00582">
    <property type="entry name" value="Usp"/>
    <property type="match status" value="2"/>
</dbReference>
<evidence type="ECO:0000256" key="1">
    <source>
        <dbReference type="ARBA" id="ARBA00008791"/>
    </source>
</evidence>
<dbReference type="SUPFAM" id="SSF52402">
    <property type="entry name" value="Adenine nucleotide alpha hydrolases-like"/>
    <property type="match status" value="2"/>
</dbReference>
<evidence type="ECO:0000259" key="2">
    <source>
        <dbReference type="Pfam" id="PF00582"/>
    </source>
</evidence>
<organism evidence="3 4">
    <name type="scientific">Streptomyces viridochromogenes</name>
    <dbReference type="NCBI Taxonomy" id="1938"/>
    <lineage>
        <taxon>Bacteria</taxon>
        <taxon>Bacillati</taxon>
        <taxon>Actinomycetota</taxon>
        <taxon>Actinomycetes</taxon>
        <taxon>Kitasatosporales</taxon>
        <taxon>Streptomycetaceae</taxon>
        <taxon>Streptomyces</taxon>
    </lineage>
</organism>
<reference evidence="3 4" key="1">
    <citation type="submission" date="2015-06" db="EMBL/GenBank/DDBJ databases">
        <authorList>
            <person name="Hoefler B.C."/>
            <person name="Straight P.D."/>
        </authorList>
    </citation>
    <scope>NUCLEOTIDE SEQUENCE [LARGE SCALE GENOMIC DNA]</scope>
    <source>
        <strain evidence="3 4">NRRL 3427</strain>
    </source>
</reference>
<protein>
    <submittedName>
        <fullName evidence="3">Universal stress protein UspA</fullName>
    </submittedName>
</protein>
<dbReference type="AlphaFoldDB" id="A0A0L8J6A4"/>
<dbReference type="InterPro" id="IPR014729">
    <property type="entry name" value="Rossmann-like_a/b/a_fold"/>
</dbReference>
<dbReference type="EMBL" id="LGUP01000402">
    <property type="protein sequence ID" value="KOG09079.1"/>
    <property type="molecule type" value="Genomic_DNA"/>
</dbReference>
<dbReference type="PANTHER" id="PTHR46268">
    <property type="entry name" value="STRESS RESPONSE PROTEIN NHAX"/>
    <property type="match status" value="1"/>
</dbReference>
<feature type="domain" description="UspA" evidence="2">
    <location>
        <begin position="3"/>
        <end position="136"/>
    </location>
</feature>
<feature type="domain" description="UspA" evidence="2">
    <location>
        <begin position="148"/>
        <end position="283"/>
    </location>
</feature>
<dbReference type="PATRIC" id="fig|1938.6.peg.8068"/>
<name>A0A0L8J6A4_STRVR</name>
<dbReference type="RefSeq" id="WP_033202564.1">
    <property type="nucleotide sequence ID" value="NZ_LGUP01000402.1"/>
</dbReference>
<dbReference type="Gene3D" id="3.40.50.620">
    <property type="entry name" value="HUPs"/>
    <property type="match status" value="2"/>
</dbReference>
<dbReference type="PRINTS" id="PR01438">
    <property type="entry name" value="UNVRSLSTRESS"/>
</dbReference>
<comment type="caution">
    <text evidence="3">The sequence shown here is derived from an EMBL/GenBank/DDBJ whole genome shotgun (WGS) entry which is preliminary data.</text>
</comment>
<accession>A0A0L8J6A4</accession>
<dbReference type="Proteomes" id="UP000037023">
    <property type="component" value="Unassembled WGS sequence"/>
</dbReference>
<comment type="similarity">
    <text evidence="1">Belongs to the universal stress protein A family.</text>
</comment>
<dbReference type="InterPro" id="IPR006015">
    <property type="entry name" value="Universal_stress_UspA"/>
</dbReference>
<evidence type="ECO:0000313" key="3">
    <source>
        <dbReference type="EMBL" id="KOG09079.1"/>
    </source>
</evidence>
<sequence length="285" mass="30409">MTAQVTVGLDGSAESLAAARWAATQAVLREVPLRLVHVQEWPNTPAAPLAFARTMDERIERLMRDETDRARKDHPDLEVVTEHARGRAAEELTAAANEADLTVLGSRGLGGVRGFIVGSVSLAVVGSARRPVVLVRAKDERTGPEGAIVVGVDIHHPCEALLAFSFSEAARKGTSLRFLHSWTLPASYGYAAIMDPGIGGELSSHLLGGLEDLLEPWRKRYTGVEAEAESVVGSPAYQLVEASRTAQLVIVGRRSRNVPLGPHLGHVAHAVIHHSPAPVAVVPLT</sequence>